<keyword evidence="2" id="KW-1185">Reference proteome</keyword>
<accession>A0AAV5LYT0</accession>
<comment type="caution">
    <text evidence="1">The sequence shown here is derived from an EMBL/GenBank/DDBJ whole genome shotgun (WGS) entry which is preliminary data.</text>
</comment>
<gene>
    <name evidence="1" type="ORF">SLEP1_g49813</name>
</gene>
<evidence type="ECO:0000313" key="1">
    <source>
        <dbReference type="EMBL" id="GKV42405.1"/>
    </source>
</evidence>
<reference evidence="1 2" key="1">
    <citation type="journal article" date="2021" name="Commun. Biol.">
        <title>The genome of Shorea leprosula (Dipterocarpaceae) highlights the ecological relevance of drought in aseasonal tropical rainforests.</title>
        <authorList>
            <person name="Ng K.K.S."/>
            <person name="Kobayashi M.J."/>
            <person name="Fawcett J.A."/>
            <person name="Hatakeyama M."/>
            <person name="Paape T."/>
            <person name="Ng C.H."/>
            <person name="Ang C.C."/>
            <person name="Tnah L.H."/>
            <person name="Lee C.T."/>
            <person name="Nishiyama T."/>
            <person name="Sese J."/>
            <person name="O'Brien M.J."/>
            <person name="Copetti D."/>
            <person name="Mohd Noor M.I."/>
            <person name="Ong R.C."/>
            <person name="Putra M."/>
            <person name="Sireger I.Z."/>
            <person name="Indrioko S."/>
            <person name="Kosugi Y."/>
            <person name="Izuno A."/>
            <person name="Isagi Y."/>
            <person name="Lee S.L."/>
            <person name="Shimizu K.K."/>
        </authorList>
    </citation>
    <scope>NUCLEOTIDE SEQUENCE [LARGE SCALE GENOMIC DNA]</scope>
    <source>
        <strain evidence="1">214</strain>
    </source>
</reference>
<evidence type="ECO:0000313" key="2">
    <source>
        <dbReference type="Proteomes" id="UP001054252"/>
    </source>
</evidence>
<dbReference type="EMBL" id="BPVZ01000158">
    <property type="protein sequence ID" value="GKV42405.1"/>
    <property type="molecule type" value="Genomic_DNA"/>
</dbReference>
<sequence>MLSTCFSLWRSEAAIAATWGMRMYCGFENLDYI</sequence>
<organism evidence="1 2">
    <name type="scientific">Rubroshorea leprosula</name>
    <dbReference type="NCBI Taxonomy" id="152421"/>
    <lineage>
        <taxon>Eukaryota</taxon>
        <taxon>Viridiplantae</taxon>
        <taxon>Streptophyta</taxon>
        <taxon>Embryophyta</taxon>
        <taxon>Tracheophyta</taxon>
        <taxon>Spermatophyta</taxon>
        <taxon>Magnoliopsida</taxon>
        <taxon>eudicotyledons</taxon>
        <taxon>Gunneridae</taxon>
        <taxon>Pentapetalae</taxon>
        <taxon>rosids</taxon>
        <taxon>malvids</taxon>
        <taxon>Malvales</taxon>
        <taxon>Dipterocarpaceae</taxon>
        <taxon>Rubroshorea</taxon>
    </lineage>
</organism>
<name>A0AAV5LYT0_9ROSI</name>
<dbReference type="Proteomes" id="UP001054252">
    <property type="component" value="Unassembled WGS sequence"/>
</dbReference>
<proteinExistence type="predicted"/>
<dbReference type="AlphaFoldDB" id="A0AAV5LYT0"/>
<protein>
    <submittedName>
        <fullName evidence="1">Uncharacterized protein</fullName>
    </submittedName>
</protein>